<comment type="caution">
    <text evidence="1">The sequence shown here is derived from an EMBL/GenBank/DDBJ whole genome shotgun (WGS) entry which is preliminary data.</text>
</comment>
<reference evidence="1" key="1">
    <citation type="submission" date="2021-07" db="EMBL/GenBank/DDBJ databases">
        <title>Zhongshania sp. CAU 1632 isolated from seawater.</title>
        <authorList>
            <person name="Kim W."/>
        </authorList>
    </citation>
    <scope>NUCLEOTIDE SEQUENCE</scope>
    <source>
        <strain evidence="1">CAU 1632</strain>
    </source>
</reference>
<organism evidence="1 2">
    <name type="scientific">Zhongshania aquimaris</name>
    <dbReference type="NCBI Taxonomy" id="2857107"/>
    <lineage>
        <taxon>Bacteria</taxon>
        <taxon>Pseudomonadati</taxon>
        <taxon>Pseudomonadota</taxon>
        <taxon>Gammaproteobacteria</taxon>
        <taxon>Cellvibrionales</taxon>
        <taxon>Spongiibacteraceae</taxon>
        <taxon>Zhongshania</taxon>
    </lineage>
</organism>
<evidence type="ECO:0000313" key="2">
    <source>
        <dbReference type="Proteomes" id="UP001166291"/>
    </source>
</evidence>
<evidence type="ECO:0000313" key="1">
    <source>
        <dbReference type="EMBL" id="MBW2941742.1"/>
    </source>
</evidence>
<protein>
    <submittedName>
        <fullName evidence="1">CoA transferase</fullName>
    </submittedName>
</protein>
<dbReference type="InterPro" id="IPR050509">
    <property type="entry name" value="CoA-transferase_III"/>
</dbReference>
<dbReference type="EMBL" id="JAHWDQ010000003">
    <property type="protein sequence ID" value="MBW2941742.1"/>
    <property type="molecule type" value="Genomic_DNA"/>
</dbReference>
<gene>
    <name evidence="1" type="ORF">KXJ70_13175</name>
</gene>
<dbReference type="InterPro" id="IPR003673">
    <property type="entry name" value="CoA-Trfase_fam_III"/>
</dbReference>
<dbReference type="GO" id="GO:0016740">
    <property type="term" value="F:transferase activity"/>
    <property type="evidence" value="ECO:0007669"/>
    <property type="project" value="UniProtKB-KW"/>
</dbReference>
<name>A0ABS6VTU8_9GAMM</name>
<dbReference type="Proteomes" id="UP001166291">
    <property type="component" value="Unassembled WGS sequence"/>
</dbReference>
<dbReference type="RefSeq" id="WP_219043971.1">
    <property type="nucleotide sequence ID" value="NZ_JAHWDQ010000003.1"/>
</dbReference>
<accession>A0ABS6VTU8</accession>
<dbReference type="Pfam" id="PF02515">
    <property type="entry name" value="CoA_transf_3"/>
    <property type="match status" value="1"/>
</dbReference>
<dbReference type="PANTHER" id="PTHR48228:SF5">
    <property type="entry name" value="ALPHA-METHYLACYL-COA RACEMASE"/>
    <property type="match status" value="1"/>
</dbReference>
<sequence length="383" mass="40928">MSGPLSGLRIIEMAGIGPAPYACMLLSDLGAEVIRIDRVSGGGLGAHPGDVTARGRKSIAVNLKSPEGVEVVLQLLESADVLIECFRPGVMEKLGLGPDICAQRNPALVYGRMTGWGQDGPMAKQAGHDLNYIAITGLLDSFGTAGEAPPTPLNVIGDLGGGSMFLLLGVLAALHERKQSGFGQVVDAAICDGTVSLLSTIYGLKGIQYWDMEREQNLLDGGAPFYRSYLCKDGRSISVGAIEPHFYAQLLDILGLDFGGSDYFAQMDKAQWPARRAQMAARLLEKTRDEWAALFEGSDACVAPILDMDEAEHYAHNAVRKNLVRRDNVLQSAPAPRFSRTPGEIQHSPVAEGADTVSIMAGLGWDDDAITQFLNSGVIKQTD</sequence>
<proteinExistence type="predicted"/>
<keyword evidence="2" id="KW-1185">Reference proteome</keyword>
<keyword evidence="1" id="KW-0808">Transferase</keyword>
<dbReference type="PANTHER" id="PTHR48228">
    <property type="entry name" value="SUCCINYL-COA--D-CITRAMALATE COA-TRANSFERASE"/>
    <property type="match status" value="1"/>
</dbReference>